<dbReference type="Pfam" id="PF00291">
    <property type="entry name" value="PALP"/>
    <property type="match status" value="1"/>
</dbReference>
<feature type="binding site" evidence="10">
    <location>
        <begin position="177"/>
        <end position="181"/>
    </location>
    <ligand>
        <name>pyridoxal 5'-phosphate</name>
        <dbReference type="ChEBI" id="CHEBI:597326"/>
    </ligand>
</feature>
<evidence type="ECO:0000256" key="2">
    <source>
        <dbReference type="ARBA" id="ARBA00004962"/>
    </source>
</evidence>
<name>A0A2D3WA79_9BACT</name>
<evidence type="ECO:0000259" key="13">
    <source>
        <dbReference type="Pfam" id="PF00291"/>
    </source>
</evidence>
<dbReference type="FunFam" id="3.40.50.1100:FF:000067">
    <property type="entry name" value="Cysteine synthase"/>
    <property type="match status" value="1"/>
</dbReference>
<evidence type="ECO:0000256" key="4">
    <source>
        <dbReference type="ARBA" id="ARBA00012681"/>
    </source>
</evidence>
<dbReference type="RefSeq" id="WP_294895308.1">
    <property type="nucleotide sequence ID" value="NZ_DLUI01000100.1"/>
</dbReference>
<comment type="similarity">
    <text evidence="3 12">Belongs to the cysteine synthase/cystathionine beta-synthase family.</text>
</comment>
<evidence type="ECO:0000256" key="10">
    <source>
        <dbReference type="PIRSR" id="PIRSR605856-50"/>
    </source>
</evidence>
<evidence type="ECO:0000256" key="6">
    <source>
        <dbReference type="ARBA" id="ARBA00022679"/>
    </source>
</evidence>
<dbReference type="UniPathway" id="UPA00136">
    <property type="reaction ID" value="UER00200"/>
</dbReference>
<dbReference type="EMBL" id="DLUI01000100">
    <property type="protein sequence ID" value="DAB38221.1"/>
    <property type="molecule type" value="Genomic_DNA"/>
</dbReference>
<comment type="cofactor">
    <cofactor evidence="1 10 12">
        <name>pyridoxal 5'-phosphate</name>
        <dbReference type="ChEBI" id="CHEBI:597326"/>
    </cofactor>
</comment>
<dbReference type="GO" id="GO:0005737">
    <property type="term" value="C:cytoplasm"/>
    <property type="evidence" value="ECO:0007669"/>
    <property type="project" value="UniProtKB-ARBA"/>
</dbReference>
<keyword evidence="7 10" id="KW-0663">Pyridoxal phosphate</keyword>
<evidence type="ECO:0000256" key="3">
    <source>
        <dbReference type="ARBA" id="ARBA00007103"/>
    </source>
</evidence>
<gene>
    <name evidence="14" type="primary">cysK</name>
    <name evidence="14" type="ORF">CFH83_06925</name>
</gene>
<reference evidence="14 15" key="1">
    <citation type="journal article" date="2017" name="Front. Microbiol.">
        <title>Comparative Genomic Analysis of the Class Epsilonproteobacteria and Proposed Reclassification to Epsilonbacteraeota (phyl. nov.).</title>
        <authorList>
            <person name="Waite D.W."/>
            <person name="Vanwonterghem I."/>
            <person name="Rinke C."/>
            <person name="Parks D.H."/>
            <person name="Zhang Y."/>
            <person name="Takai K."/>
            <person name="Sievert S.M."/>
            <person name="Simon J."/>
            <person name="Campbell B.J."/>
            <person name="Hanson T.E."/>
            <person name="Woyke T."/>
            <person name="Klotz M.G."/>
            <person name="Hugenholtz P."/>
        </authorList>
    </citation>
    <scope>NUCLEOTIDE SEQUENCE [LARGE SCALE GENOMIC DNA]</scope>
    <source>
        <strain evidence="14">UBA12443</strain>
    </source>
</reference>
<keyword evidence="6 12" id="KW-0808">Transferase</keyword>
<sequence length="311" mass="32717">MKIAANVTELIGNTPLITLNHFSTESTTIIGKCEFMNPSGSVKDRIGCNMILQALQRGEITDESVIIEPTSGNTGIALASVAASLGLKLILTMPSSMSLERRRLLAALGAQIVLTEPEKGMGGAVVKALELGASIPGAVVLQQFNNADNPDIHRQTTAEEIWRDTEGKIDIFVAAIGTGGTISGVGEVLRAYNPDIQIIAVEPDASAVLSGEPAGPHKIQGIGAGFVPQVLNRDVYDEIIRITNDEAITTSRAIAKAEGLLVGISSGANVAAAKKIAERPENKGKTIVTILCDTGERYLSTELYEFPSDNG</sequence>
<feature type="domain" description="Tryptophan synthase beta chain-like PALP" evidence="13">
    <location>
        <begin position="7"/>
        <end position="293"/>
    </location>
</feature>
<dbReference type="Proteomes" id="UP000228859">
    <property type="component" value="Unassembled WGS sequence"/>
</dbReference>
<feature type="binding site" evidence="10">
    <location>
        <position position="265"/>
    </location>
    <ligand>
        <name>pyridoxal 5'-phosphate</name>
        <dbReference type="ChEBI" id="CHEBI:597326"/>
    </ligand>
</feature>
<evidence type="ECO:0000256" key="11">
    <source>
        <dbReference type="PIRSR" id="PIRSR605856-51"/>
    </source>
</evidence>
<proteinExistence type="inferred from homology"/>
<dbReference type="NCBIfam" id="TIGR01139">
    <property type="entry name" value="cysK"/>
    <property type="match status" value="1"/>
</dbReference>
<feature type="modified residue" description="N6-(pyridoxal phosphate)lysine" evidence="11">
    <location>
        <position position="43"/>
    </location>
</feature>
<dbReference type="InterPro" id="IPR005859">
    <property type="entry name" value="CysK"/>
</dbReference>
<dbReference type="PANTHER" id="PTHR10314">
    <property type="entry name" value="CYSTATHIONINE BETA-SYNTHASE"/>
    <property type="match status" value="1"/>
</dbReference>
<dbReference type="PROSITE" id="PS00901">
    <property type="entry name" value="CYS_SYNTHASE"/>
    <property type="match status" value="1"/>
</dbReference>
<keyword evidence="5 12" id="KW-0028">Amino-acid biosynthesis</keyword>
<evidence type="ECO:0000256" key="1">
    <source>
        <dbReference type="ARBA" id="ARBA00001933"/>
    </source>
</evidence>
<accession>A0A2D3WA79</accession>
<comment type="catalytic activity">
    <reaction evidence="9 12">
        <text>O-acetyl-L-serine + hydrogen sulfide = L-cysteine + acetate</text>
        <dbReference type="Rhea" id="RHEA:14829"/>
        <dbReference type="ChEBI" id="CHEBI:29919"/>
        <dbReference type="ChEBI" id="CHEBI:30089"/>
        <dbReference type="ChEBI" id="CHEBI:35235"/>
        <dbReference type="ChEBI" id="CHEBI:58340"/>
        <dbReference type="EC" id="2.5.1.47"/>
    </reaction>
</comment>
<evidence type="ECO:0000313" key="15">
    <source>
        <dbReference type="Proteomes" id="UP000228859"/>
    </source>
</evidence>
<dbReference type="NCBIfam" id="TIGR01136">
    <property type="entry name" value="cysKM"/>
    <property type="match status" value="1"/>
</dbReference>
<dbReference type="AlphaFoldDB" id="A0A2D3WA79"/>
<protein>
    <recommendedName>
        <fullName evidence="4 12">Cysteine synthase</fullName>
        <ecNumber evidence="4 12">2.5.1.47</ecNumber>
    </recommendedName>
</protein>
<evidence type="ECO:0000256" key="5">
    <source>
        <dbReference type="ARBA" id="ARBA00022605"/>
    </source>
</evidence>
<comment type="caution">
    <text evidence="14">The sequence shown here is derived from an EMBL/GenBank/DDBJ whole genome shotgun (WGS) entry which is preliminary data.</text>
</comment>
<dbReference type="InterPro" id="IPR036052">
    <property type="entry name" value="TrpB-like_PALP_sf"/>
</dbReference>
<evidence type="ECO:0000256" key="7">
    <source>
        <dbReference type="ARBA" id="ARBA00022898"/>
    </source>
</evidence>
<dbReference type="CDD" id="cd01561">
    <property type="entry name" value="CBS_like"/>
    <property type="match status" value="1"/>
</dbReference>
<evidence type="ECO:0000256" key="9">
    <source>
        <dbReference type="ARBA" id="ARBA00047931"/>
    </source>
</evidence>
<dbReference type="SUPFAM" id="SSF53686">
    <property type="entry name" value="Tryptophan synthase beta subunit-like PLP-dependent enzymes"/>
    <property type="match status" value="1"/>
</dbReference>
<dbReference type="GO" id="GO:0004124">
    <property type="term" value="F:cysteine synthase activity"/>
    <property type="evidence" value="ECO:0007669"/>
    <property type="project" value="UniProtKB-UniRule"/>
</dbReference>
<dbReference type="EC" id="2.5.1.47" evidence="4 12"/>
<dbReference type="InterPro" id="IPR050214">
    <property type="entry name" value="Cys_Synth/Cystath_Beta-Synth"/>
</dbReference>
<dbReference type="Gene3D" id="3.40.50.1100">
    <property type="match status" value="2"/>
</dbReference>
<feature type="binding site" evidence="10">
    <location>
        <position position="73"/>
    </location>
    <ligand>
        <name>pyridoxal 5'-phosphate</name>
        <dbReference type="ChEBI" id="CHEBI:597326"/>
    </ligand>
</feature>
<evidence type="ECO:0000256" key="12">
    <source>
        <dbReference type="RuleBase" id="RU003985"/>
    </source>
</evidence>
<evidence type="ECO:0000313" key="14">
    <source>
        <dbReference type="EMBL" id="DAB38221.1"/>
    </source>
</evidence>
<dbReference type="GO" id="GO:0006535">
    <property type="term" value="P:cysteine biosynthetic process from serine"/>
    <property type="evidence" value="ECO:0007669"/>
    <property type="project" value="UniProtKB-UniRule"/>
</dbReference>
<keyword evidence="8 12" id="KW-0198">Cysteine biosynthesis</keyword>
<dbReference type="InterPro" id="IPR001216">
    <property type="entry name" value="P-phosphate_BS"/>
</dbReference>
<organism evidence="14 15">
    <name type="scientific">Sulfuricurvum kujiense</name>
    <dbReference type="NCBI Taxonomy" id="148813"/>
    <lineage>
        <taxon>Bacteria</taxon>
        <taxon>Pseudomonadati</taxon>
        <taxon>Campylobacterota</taxon>
        <taxon>Epsilonproteobacteria</taxon>
        <taxon>Campylobacterales</taxon>
        <taxon>Sulfurimonadaceae</taxon>
        <taxon>Sulfuricurvum</taxon>
    </lineage>
</organism>
<evidence type="ECO:0000256" key="8">
    <source>
        <dbReference type="ARBA" id="ARBA00023192"/>
    </source>
</evidence>
<dbReference type="InterPro" id="IPR001926">
    <property type="entry name" value="TrpB-like_PALP"/>
</dbReference>
<dbReference type="InterPro" id="IPR005856">
    <property type="entry name" value="Cys_synth"/>
</dbReference>
<comment type="pathway">
    <text evidence="2">Amino-acid biosynthesis; L-cysteine biosynthesis; L-cysteine from L-serine: step 2/2.</text>
</comment>